<keyword evidence="5" id="KW-0813">Transport</keyword>
<dbReference type="Gene3D" id="3.30.1370.120">
    <property type="match status" value="2"/>
</dbReference>
<keyword evidence="3" id="KW-0472">Membrane</keyword>
<proteinExistence type="inferred from homology"/>
<evidence type="ECO:0000256" key="2">
    <source>
        <dbReference type="ARBA" id="ARBA00022729"/>
    </source>
</evidence>
<comment type="similarity">
    <text evidence="4">Belongs to the bacterial secretin family.</text>
</comment>
<evidence type="ECO:0000259" key="7">
    <source>
        <dbReference type="Pfam" id="PF03958"/>
    </source>
</evidence>
<dbReference type="InterPro" id="IPR001775">
    <property type="entry name" value="GspD/PilQ"/>
</dbReference>
<dbReference type="AlphaFoldDB" id="A0A517NWB9"/>
<sequence length="677" mass="72493">MNAFSVHSRITHRHGYASNAFSVLAFGIAVAFATPALAQTNLSGAGKITPAIRAKLSQRVSLELRDATLLEALFTVRDESGLNIVVGNEVTGTVNASYENSTVFDILDSLLITRGYGYRVVGESLAIVPLSSLGDQLPLFETQVVGLKSSVADDLLPSIESMLSPEGRVHAVRSSNSLVLVDYPERIEKIRSHVTLLEEAAVTYQLAAKTPDATSRTDDRVGLVGLVGADELIVRVLKPQYVNATVLADAIAPLLSVAGKAAAIDLEDKLVVTDTAAHMQRIELALSQLDQPRPQVRIWAMIYDCGIEDLERLGVNWRGGANGSSIDSASGNPAQSIVLDSVTSAVATGSNGVLTLSSLNNNINLRSVIQALNTADDSRLLADPNVVVMNHEPAEIAIVTEVPYQQLTQGLEGGTIGTTEFREAGVTLNVTPHIAQDDTIALLVNPQFSLLTGFSEPDNAPIIDRRETKTTVRVTNNQTIVLGGLRQRTRITNRSAIPLLGKVPYVGSLFRHRSSTARESELLVFITPQIVLPDYLGTRREDCLSRELQVEVDRTPTDPVPFGIDAVLAEARAHTEMINHPNRIGPACRANVGACRCSACTAGRTSSGIDQGMIRETTQGMIGSGDCDRPAIMQHGEGSVSRPVVIDPSSQQLTDDHSLVLPAPTLEIQTGVLETAR</sequence>
<dbReference type="GO" id="GO:0009306">
    <property type="term" value="P:protein secretion"/>
    <property type="evidence" value="ECO:0007669"/>
    <property type="project" value="InterPro"/>
</dbReference>
<dbReference type="PRINTS" id="PR00811">
    <property type="entry name" value="BCTERIALGSPD"/>
</dbReference>
<dbReference type="InterPro" id="IPR038591">
    <property type="entry name" value="NolW-like_sf"/>
</dbReference>
<protein>
    <submittedName>
        <fullName evidence="8">Type II secretion system protein D</fullName>
    </submittedName>
</protein>
<dbReference type="Pfam" id="PF00263">
    <property type="entry name" value="Secretin"/>
    <property type="match status" value="1"/>
</dbReference>
<dbReference type="OrthoDB" id="9779724at2"/>
<evidence type="ECO:0000256" key="3">
    <source>
        <dbReference type="ARBA" id="ARBA00023136"/>
    </source>
</evidence>
<dbReference type="PANTHER" id="PTHR30332:SF24">
    <property type="entry name" value="SECRETIN GSPD-RELATED"/>
    <property type="match status" value="1"/>
</dbReference>
<keyword evidence="2" id="KW-0732">Signal</keyword>
<comment type="subcellular location">
    <subcellularLocation>
        <location evidence="5">Cell outer membrane</location>
    </subcellularLocation>
    <subcellularLocation>
        <location evidence="1">Membrane</location>
    </subcellularLocation>
</comment>
<dbReference type="InterPro" id="IPR005644">
    <property type="entry name" value="NolW-like"/>
</dbReference>
<evidence type="ECO:0000313" key="8">
    <source>
        <dbReference type="EMBL" id="QDT11423.1"/>
    </source>
</evidence>
<feature type="domain" description="NolW-like" evidence="7">
    <location>
        <begin position="142"/>
        <end position="199"/>
    </location>
</feature>
<dbReference type="GO" id="GO:0015627">
    <property type="term" value="C:type II protein secretion system complex"/>
    <property type="evidence" value="ECO:0007669"/>
    <property type="project" value="TreeGrafter"/>
</dbReference>
<name>A0A517NWB9_9BACT</name>
<dbReference type="Pfam" id="PF03958">
    <property type="entry name" value="Secretin_N"/>
    <property type="match status" value="2"/>
</dbReference>
<feature type="domain" description="Type II/III secretion system secretin-like" evidence="6">
    <location>
        <begin position="371"/>
        <end position="531"/>
    </location>
</feature>
<evidence type="ECO:0000313" key="9">
    <source>
        <dbReference type="Proteomes" id="UP000319817"/>
    </source>
</evidence>
<keyword evidence="9" id="KW-1185">Reference proteome</keyword>
<reference evidence="8 9" key="1">
    <citation type="submission" date="2019-02" db="EMBL/GenBank/DDBJ databases">
        <title>Deep-cultivation of Planctomycetes and their phenomic and genomic characterization uncovers novel biology.</title>
        <authorList>
            <person name="Wiegand S."/>
            <person name="Jogler M."/>
            <person name="Boedeker C."/>
            <person name="Pinto D."/>
            <person name="Vollmers J."/>
            <person name="Rivas-Marin E."/>
            <person name="Kohn T."/>
            <person name="Peeters S.H."/>
            <person name="Heuer A."/>
            <person name="Rast P."/>
            <person name="Oberbeckmann S."/>
            <person name="Bunk B."/>
            <person name="Jeske O."/>
            <person name="Meyerdierks A."/>
            <person name="Storesund J.E."/>
            <person name="Kallscheuer N."/>
            <person name="Luecker S."/>
            <person name="Lage O.M."/>
            <person name="Pohl T."/>
            <person name="Merkel B.J."/>
            <person name="Hornburger P."/>
            <person name="Mueller R.-W."/>
            <person name="Bruemmer F."/>
            <person name="Labrenz M."/>
            <person name="Spormann A.M."/>
            <person name="Op den Camp H."/>
            <person name="Overmann J."/>
            <person name="Amann R."/>
            <person name="Jetten M.S.M."/>
            <person name="Mascher T."/>
            <person name="Medema M.H."/>
            <person name="Devos D.P."/>
            <person name="Kaster A.-K."/>
            <person name="Ovreas L."/>
            <person name="Rohde M."/>
            <person name="Galperin M.Y."/>
            <person name="Jogler C."/>
        </authorList>
    </citation>
    <scope>NUCLEOTIDE SEQUENCE [LARGE SCALE GENOMIC DNA]</scope>
    <source>
        <strain evidence="8 9">K23_9</strain>
    </source>
</reference>
<evidence type="ECO:0000256" key="4">
    <source>
        <dbReference type="RuleBase" id="RU004003"/>
    </source>
</evidence>
<gene>
    <name evidence="8" type="primary">outD</name>
    <name evidence="8" type="ORF">K239x_34200</name>
</gene>
<dbReference type="InterPro" id="IPR004846">
    <property type="entry name" value="T2SS/T3SS_dom"/>
</dbReference>
<dbReference type="PANTHER" id="PTHR30332">
    <property type="entry name" value="PROBABLE GENERAL SECRETION PATHWAY PROTEIN D"/>
    <property type="match status" value="1"/>
</dbReference>
<dbReference type="RefSeq" id="WP_145419257.1">
    <property type="nucleotide sequence ID" value="NZ_CP036526.1"/>
</dbReference>
<dbReference type="InterPro" id="IPR050810">
    <property type="entry name" value="Bact_Secretion_Sys_Channel"/>
</dbReference>
<dbReference type="EMBL" id="CP036526">
    <property type="protein sequence ID" value="QDT11423.1"/>
    <property type="molecule type" value="Genomic_DNA"/>
</dbReference>
<evidence type="ECO:0000259" key="6">
    <source>
        <dbReference type="Pfam" id="PF00263"/>
    </source>
</evidence>
<dbReference type="GO" id="GO:0009279">
    <property type="term" value="C:cell outer membrane"/>
    <property type="evidence" value="ECO:0007669"/>
    <property type="project" value="UniProtKB-SubCell"/>
</dbReference>
<evidence type="ECO:0000256" key="1">
    <source>
        <dbReference type="ARBA" id="ARBA00004370"/>
    </source>
</evidence>
<feature type="domain" description="NolW-like" evidence="7">
    <location>
        <begin position="234"/>
        <end position="295"/>
    </location>
</feature>
<evidence type="ECO:0000256" key="5">
    <source>
        <dbReference type="RuleBase" id="RU004004"/>
    </source>
</evidence>
<accession>A0A517NWB9</accession>
<organism evidence="8 9">
    <name type="scientific">Stieleria marina</name>
    <dbReference type="NCBI Taxonomy" id="1930275"/>
    <lineage>
        <taxon>Bacteria</taxon>
        <taxon>Pseudomonadati</taxon>
        <taxon>Planctomycetota</taxon>
        <taxon>Planctomycetia</taxon>
        <taxon>Pirellulales</taxon>
        <taxon>Pirellulaceae</taxon>
        <taxon>Stieleria</taxon>
    </lineage>
</organism>
<dbReference type="Proteomes" id="UP000319817">
    <property type="component" value="Chromosome"/>
</dbReference>